<dbReference type="InterPro" id="IPR044855">
    <property type="entry name" value="CoA-Trfase_III_dom3_sf"/>
</dbReference>
<dbReference type="AlphaFoldDB" id="A0A154BNC5"/>
<dbReference type="InterPro" id="IPR003673">
    <property type="entry name" value="CoA-Trfase_fam_III"/>
</dbReference>
<reference evidence="2 3" key="1">
    <citation type="submission" date="2016-02" db="EMBL/GenBank/DDBJ databases">
        <title>Anaerosporomusa subterraneum gen. nov., sp. nov., a spore-forming obligate anaerobe isolated from saprolite.</title>
        <authorList>
            <person name="Choi J.K."/>
            <person name="Shah M."/>
            <person name="Yee N."/>
        </authorList>
    </citation>
    <scope>NUCLEOTIDE SEQUENCE [LARGE SCALE GENOMIC DNA]</scope>
    <source>
        <strain evidence="2 3">RU4</strain>
    </source>
</reference>
<dbReference type="Proteomes" id="UP000076268">
    <property type="component" value="Unassembled WGS sequence"/>
</dbReference>
<proteinExistence type="predicted"/>
<gene>
    <name evidence="2" type="ORF">AXX12_12205</name>
</gene>
<dbReference type="InterPro" id="IPR050483">
    <property type="entry name" value="CoA-transferase_III_domain"/>
</dbReference>
<dbReference type="OrthoDB" id="9797653at2"/>
<comment type="caution">
    <text evidence="2">The sequence shown here is derived from an EMBL/GenBank/DDBJ whole genome shotgun (WGS) entry which is preliminary data.</text>
</comment>
<name>A0A154BNC5_ANASB</name>
<dbReference type="STRING" id="1794912.AXX12_12205"/>
<dbReference type="EMBL" id="LSGP01000023">
    <property type="protein sequence ID" value="KYZ75474.1"/>
    <property type="molecule type" value="Genomic_DNA"/>
</dbReference>
<evidence type="ECO:0000256" key="1">
    <source>
        <dbReference type="ARBA" id="ARBA00022679"/>
    </source>
</evidence>
<keyword evidence="3" id="KW-1185">Reference proteome</keyword>
<dbReference type="PANTHER" id="PTHR48207:SF3">
    <property type="entry name" value="SUCCINATE--HYDROXYMETHYLGLUTARATE COA-TRANSFERASE"/>
    <property type="match status" value="1"/>
</dbReference>
<dbReference type="InterPro" id="IPR023606">
    <property type="entry name" value="CoA-Trfase_III_dom_1_sf"/>
</dbReference>
<dbReference type="Gene3D" id="3.40.50.10540">
    <property type="entry name" value="Crotonobetainyl-coa:carnitine coa-transferase, domain 1"/>
    <property type="match status" value="1"/>
</dbReference>
<organism evidence="2 3">
    <name type="scientific">Anaerosporomusa subterranea</name>
    <dbReference type="NCBI Taxonomy" id="1794912"/>
    <lineage>
        <taxon>Bacteria</taxon>
        <taxon>Bacillati</taxon>
        <taxon>Bacillota</taxon>
        <taxon>Negativicutes</taxon>
        <taxon>Acetonemataceae</taxon>
        <taxon>Anaerosporomusa</taxon>
    </lineage>
</organism>
<dbReference type="RefSeq" id="WP_066244070.1">
    <property type="nucleotide sequence ID" value="NZ_LSGP01000023.1"/>
</dbReference>
<dbReference type="PANTHER" id="PTHR48207">
    <property type="entry name" value="SUCCINATE--HYDROXYMETHYLGLUTARATE COA-TRANSFERASE"/>
    <property type="match status" value="1"/>
</dbReference>
<keyword evidence="1" id="KW-0808">Transferase</keyword>
<protein>
    <submittedName>
        <fullName evidence="2">Carnitine dehydratase</fullName>
    </submittedName>
</protein>
<sequence length="396" mass="43421">MEKKGALQGVKVLDLTRVLAGPYCSAILADLGADVIKIEQPGTGDDARFFNPFVNGESSYYMNLNRNKRGITLDLKKGKDIFLKMVKSADVVVENFRPGVMTKLGVDYESLKKVNPQIIYAAISGFGQHGPYSQWPGYDLIAQAMSGIMSVTGEADGEPTRAGGPICDVIGGMTASIGILAAVQYRNRTGVGQMLDISLLDSAVASMAIINQHYLVDGRIPQRRGNSYESGAPMESYKASDGDIVLAVGNDKMWKKLVELMEMPELLEIPEFETVHKRVQNRKSCKEFIEQWSKKRTVADLVKNLLDVGIPAAPIYNIAQVCNDPHIAGARNMFVEFDHPQAGKVKVTNSAIRMSETDAGVTRPAPVLGQDNEDVYQNVFGFLPKEIEDFRKEGII</sequence>
<dbReference type="SUPFAM" id="SSF89796">
    <property type="entry name" value="CoA-transferase family III (CaiB/BaiF)"/>
    <property type="match status" value="1"/>
</dbReference>
<dbReference type="Gene3D" id="3.30.1540.10">
    <property type="entry name" value="formyl-coa transferase, domain 3"/>
    <property type="match status" value="1"/>
</dbReference>
<evidence type="ECO:0000313" key="3">
    <source>
        <dbReference type="Proteomes" id="UP000076268"/>
    </source>
</evidence>
<evidence type="ECO:0000313" key="2">
    <source>
        <dbReference type="EMBL" id="KYZ75474.1"/>
    </source>
</evidence>
<dbReference type="Pfam" id="PF02515">
    <property type="entry name" value="CoA_transf_3"/>
    <property type="match status" value="1"/>
</dbReference>
<dbReference type="GO" id="GO:0008410">
    <property type="term" value="F:CoA-transferase activity"/>
    <property type="evidence" value="ECO:0007669"/>
    <property type="project" value="TreeGrafter"/>
</dbReference>
<accession>A0A154BNC5</accession>